<dbReference type="Gene3D" id="1.10.8.60">
    <property type="match status" value="1"/>
</dbReference>
<feature type="domain" description="AAA+ ATPase" evidence="8">
    <location>
        <begin position="154"/>
        <end position="282"/>
    </location>
</feature>
<organism evidence="10">
    <name type="scientific">freshwater metagenome</name>
    <dbReference type="NCBI Taxonomy" id="449393"/>
    <lineage>
        <taxon>unclassified sequences</taxon>
        <taxon>metagenomes</taxon>
        <taxon>ecological metagenomes</taxon>
    </lineage>
</organism>
<evidence type="ECO:0000256" key="6">
    <source>
        <dbReference type="ARBA" id="ARBA00023121"/>
    </source>
</evidence>
<dbReference type="SUPFAM" id="SSF52540">
    <property type="entry name" value="P-loop containing nucleoside triphosphate hydrolases"/>
    <property type="match status" value="1"/>
</dbReference>
<dbReference type="GO" id="GO:0006270">
    <property type="term" value="P:DNA replication initiation"/>
    <property type="evidence" value="ECO:0007669"/>
    <property type="project" value="InterPro"/>
</dbReference>
<dbReference type="PROSITE" id="PS01008">
    <property type="entry name" value="DNAA"/>
    <property type="match status" value="1"/>
</dbReference>
<dbReference type="SMART" id="SM00760">
    <property type="entry name" value="Bac_DnaA_C"/>
    <property type="match status" value="1"/>
</dbReference>
<evidence type="ECO:0000259" key="8">
    <source>
        <dbReference type="SMART" id="SM00382"/>
    </source>
</evidence>
<dbReference type="GO" id="GO:0008289">
    <property type="term" value="F:lipid binding"/>
    <property type="evidence" value="ECO:0007669"/>
    <property type="project" value="UniProtKB-KW"/>
</dbReference>
<dbReference type="Gene3D" id="1.10.1750.10">
    <property type="match status" value="1"/>
</dbReference>
<evidence type="ECO:0000256" key="1">
    <source>
        <dbReference type="ARBA" id="ARBA00006583"/>
    </source>
</evidence>
<dbReference type="GO" id="GO:0006275">
    <property type="term" value="P:regulation of DNA replication"/>
    <property type="evidence" value="ECO:0007669"/>
    <property type="project" value="InterPro"/>
</dbReference>
<keyword evidence="3" id="KW-0235">DNA replication</keyword>
<dbReference type="NCBIfam" id="NF010686">
    <property type="entry name" value="PRK14086.1"/>
    <property type="match status" value="1"/>
</dbReference>
<accession>A0A6J7UR03</accession>
<dbReference type="InterPro" id="IPR020591">
    <property type="entry name" value="Chromosome_initiator_DnaA-like"/>
</dbReference>
<dbReference type="InterPro" id="IPR027417">
    <property type="entry name" value="P-loop_NTPase"/>
</dbReference>
<dbReference type="SUPFAM" id="SSF48295">
    <property type="entry name" value="TrpR-like"/>
    <property type="match status" value="1"/>
</dbReference>
<keyword evidence="4" id="KW-0547">Nucleotide-binding</keyword>
<dbReference type="CDD" id="cd00009">
    <property type="entry name" value="AAA"/>
    <property type="match status" value="1"/>
</dbReference>
<dbReference type="InterPro" id="IPR013317">
    <property type="entry name" value="DnaA_dom"/>
</dbReference>
<dbReference type="CDD" id="cd06571">
    <property type="entry name" value="Bac_DnaA_C"/>
    <property type="match status" value="1"/>
</dbReference>
<dbReference type="InterPro" id="IPR018312">
    <property type="entry name" value="Chromosome_initiator_DnaA_CS"/>
</dbReference>
<feature type="domain" description="Chromosomal replication initiator DnaA C-terminal" evidence="9">
    <location>
        <begin position="366"/>
        <end position="435"/>
    </location>
</feature>
<dbReference type="HAMAP" id="MF_00377">
    <property type="entry name" value="DnaA_bact"/>
    <property type="match status" value="1"/>
</dbReference>
<dbReference type="Pfam" id="PF00308">
    <property type="entry name" value="Bac_DnaA"/>
    <property type="match status" value="1"/>
</dbReference>
<dbReference type="Gene3D" id="3.40.50.300">
    <property type="entry name" value="P-loop containing nucleotide triphosphate hydrolases"/>
    <property type="match status" value="1"/>
</dbReference>
<dbReference type="EMBL" id="CAFBQU010000041">
    <property type="protein sequence ID" value="CAB5066918.1"/>
    <property type="molecule type" value="Genomic_DNA"/>
</dbReference>
<dbReference type="Pfam" id="PF08299">
    <property type="entry name" value="Bac_DnaA_C"/>
    <property type="match status" value="1"/>
</dbReference>
<evidence type="ECO:0000313" key="10">
    <source>
        <dbReference type="EMBL" id="CAB5066918.1"/>
    </source>
</evidence>
<dbReference type="PRINTS" id="PR00051">
    <property type="entry name" value="DNAA"/>
</dbReference>
<dbReference type="GO" id="GO:0005886">
    <property type="term" value="C:plasma membrane"/>
    <property type="evidence" value="ECO:0007669"/>
    <property type="project" value="TreeGrafter"/>
</dbReference>
<dbReference type="Gene3D" id="3.30.300.180">
    <property type="match status" value="1"/>
</dbReference>
<evidence type="ECO:0000256" key="5">
    <source>
        <dbReference type="ARBA" id="ARBA00022840"/>
    </source>
</evidence>
<dbReference type="FunFam" id="3.40.50.300:FF:000668">
    <property type="entry name" value="Chromosomal replication initiator protein DnaA"/>
    <property type="match status" value="1"/>
</dbReference>
<dbReference type="GO" id="GO:0005524">
    <property type="term" value="F:ATP binding"/>
    <property type="evidence" value="ECO:0007669"/>
    <property type="project" value="UniProtKB-KW"/>
</dbReference>
<dbReference type="PANTHER" id="PTHR30050:SF2">
    <property type="entry name" value="CHROMOSOMAL REPLICATION INITIATOR PROTEIN DNAA"/>
    <property type="match status" value="1"/>
</dbReference>
<keyword evidence="5" id="KW-0067">ATP-binding</keyword>
<reference evidence="10" key="1">
    <citation type="submission" date="2020-05" db="EMBL/GenBank/DDBJ databases">
        <authorList>
            <person name="Chiriac C."/>
            <person name="Salcher M."/>
            <person name="Ghai R."/>
            <person name="Kavagutti S V."/>
        </authorList>
    </citation>
    <scope>NUCLEOTIDE SEQUENCE</scope>
</reference>
<gene>
    <name evidence="10" type="ORF">UFOPK4347_01321</name>
</gene>
<dbReference type="InterPro" id="IPR024633">
    <property type="entry name" value="DnaA_N_dom"/>
</dbReference>
<evidence type="ECO:0000256" key="3">
    <source>
        <dbReference type="ARBA" id="ARBA00022705"/>
    </source>
</evidence>
<comment type="similarity">
    <text evidence="1">Belongs to the DnaA family.</text>
</comment>
<proteinExistence type="inferred from homology"/>
<dbReference type="FunFam" id="1.10.8.60:FF:000003">
    <property type="entry name" value="Chromosomal replication initiator protein DnaA"/>
    <property type="match status" value="1"/>
</dbReference>
<evidence type="ECO:0000259" key="9">
    <source>
        <dbReference type="SMART" id="SM00760"/>
    </source>
</evidence>
<dbReference type="PANTHER" id="PTHR30050">
    <property type="entry name" value="CHROMOSOMAL REPLICATION INITIATOR PROTEIN DNAA"/>
    <property type="match status" value="1"/>
</dbReference>
<dbReference type="SMART" id="SM00382">
    <property type="entry name" value="AAA"/>
    <property type="match status" value="1"/>
</dbReference>
<name>A0A6J7UR03_9ZZZZ</name>
<keyword evidence="2" id="KW-0963">Cytoplasm</keyword>
<dbReference type="InterPro" id="IPR010921">
    <property type="entry name" value="Trp_repressor/repl_initiator"/>
</dbReference>
<dbReference type="NCBIfam" id="TIGR00362">
    <property type="entry name" value="DnaA"/>
    <property type="match status" value="1"/>
</dbReference>
<evidence type="ECO:0000256" key="4">
    <source>
        <dbReference type="ARBA" id="ARBA00022741"/>
    </source>
</evidence>
<sequence>MAEHDTVWTAVSALLRAQVSEAVWLSTFQDVVPLPGGDDALRLQVPNGHIKERILTRYLQLVLDALAEIDESDRQLVVEVAPIVEGEDGADAADDFSRDSFDDDSALSGNAATTTRGQATGLNPRYTFDTFVKGASNQFALAAAHRVAETPARSYNPLFIYGSAGLGKTHLLHAIGEYVHQNYAHYEVRYVSTETFMNEYVDAIRSNTTAAFKRRYREVDVLLIDDIQFMEGKEGLQEEFFHTFNSLHGANKQIVISSDRVPDAIPTLEDRLRGRFRWGLITDVQPPDLETRLAILRNYAERNGTKVPDDVLEFIAANITSNIRELEGALIRVTAFAALNRVNMNVATAQDLLGDLLSQSSTRVRSDEEFLADIAAYLGYSVEALRGKSRQRPLVMARQIAMYVMREQTELSYPSLARLFGGRDHTTVIHAVEKVQRLMAERKQVYDQVTELFRRAKKG</sequence>
<dbReference type="AlphaFoldDB" id="A0A6J7UR03"/>
<dbReference type="InterPro" id="IPR003593">
    <property type="entry name" value="AAA+_ATPase"/>
</dbReference>
<dbReference type="InterPro" id="IPR038454">
    <property type="entry name" value="DnaA_N_sf"/>
</dbReference>
<keyword evidence="7" id="KW-0238">DNA-binding</keyword>
<dbReference type="GO" id="GO:0003688">
    <property type="term" value="F:DNA replication origin binding"/>
    <property type="evidence" value="ECO:0007669"/>
    <property type="project" value="InterPro"/>
</dbReference>
<keyword evidence="6" id="KW-0446">Lipid-binding</keyword>
<evidence type="ECO:0000256" key="2">
    <source>
        <dbReference type="ARBA" id="ARBA00022490"/>
    </source>
</evidence>
<protein>
    <submittedName>
        <fullName evidence="10">Unannotated protein</fullName>
    </submittedName>
</protein>
<dbReference type="Pfam" id="PF11638">
    <property type="entry name" value="DnaA_N"/>
    <property type="match status" value="1"/>
</dbReference>
<dbReference type="InterPro" id="IPR013159">
    <property type="entry name" value="DnaA_C"/>
</dbReference>
<evidence type="ECO:0000256" key="7">
    <source>
        <dbReference type="ARBA" id="ARBA00023125"/>
    </source>
</evidence>
<dbReference type="InterPro" id="IPR001957">
    <property type="entry name" value="Chromosome_initiator_DnaA"/>
</dbReference>